<dbReference type="GO" id="GO:0007165">
    <property type="term" value="P:signal transduction"/>
    <property type="evidence" value="ECO:0007669"/>
    <property type="project" value="UniProtKB-KW"/>
</dbReference>
<dbReference type="EMBL" id="JAAOIC020000048">
    <property type="protein sequence ID" value="KAG8037028.1"/>
    <property type="molecule type" value="Genomic_DNA"/>
</dbReference>
<dbReference type="Proteomes" id="UP000729913">
    <property type="component" value="Unassembled WGS sequence"/>
</dbReference>
<keyword evidence="7 10" id="KW-0472">Membrane</keyword>
<comment type="caution">
    <text evidence="10">Lacks conserved residue(s) required for the propagation of feature annotation.</text>
</comment>
<feature type="transmembrane region" description="Helical" evidence="10">
    <location>
        <begin position="31"/>
        <end position="51"/>
    </location>
</feature>
<evidence type="ECO:0000256" key="6">
    <source>
        <dbReference type="ARBA" id="ARBA00022989"/>
    </source>
</evidence>
<evidence type="ECO:0000256" key="3">
    <source>
        <dbReference type="ARBA" id="ARBA00022606"/>
    </source>
</evidence>
<evidence type="ECO:0000313" key="12">
    <source>
        <dbReference type="Proteomes" id="UP000729913"/>
    </source>
</evidence>
<evidence type="ECO:0000256" key="5">
    <source>
        <dbReference type="ARBA" id="ARBA00022725"/>
    </source>
</evidence>
<evidence type="ECO:0000256" key="4">
    <source>
        <dbReference type="ARBA" id="ARBA00022692"/>
    </source>
</evidence>
<reference evidence="11" key="1">
    <citation type="submission" date="2020-03" db="EMBL/GenBank/DDBJ databases">
        <authorList>
            <person name="Chebbi M.A."/>
            <person name="Drezen J.M."/>
        </authorList>
    </citation>
    <scope>NUCLEOTIDE SEQUENCE</scope>
    <source>
        <tissue evidence="11">Whole body</tissue>
    </source>
</reference>
<comment type="similarity">
    <text evidence="10">Belongs to the insect chemoreceptor superfamily. Heteromeric odorant receptor channel (TC 1.A.69) family.</text>
</comment>
<evidence type="ECO:0000256" key="8">
    <source>
        <dbReference type="ARBA" id="ARBA00023170"/>
    </source>
</evidence>
<evidence type="ECO:0000256" key="7">
    <source>
        <dbReference type="ARBA" id="ARBA00023136"/>
    </source>
</evidence>
<dbReference type="GO" id="GO:0005886">
    <property type="term" value="C:plasma membrane"/>
    <property type="evidence" value="ECO:0007669"/>
    <property type="project" value="UniProtKB-SubCell"/>
</dbReference>
<keyword evidence="6 10" id="KW-1133">Transmembrane helix</keyword>
<dbReference type="PANTHER" id="PTHR21137:SF35">
    <property type="entry name" value="ODORANT RECEPTOR 19A-RELATED"/>
    <property type="match status" value="1"/>
</dbReference>
<reference evidence="11" key="2">
    <citation type="submission" date="2021-04" db="EMBL/GenBank/DDBJ databases">
        <title>Genome-wide patterns of bracovirus chromosomal integration into multiple host tissues during parasitism.</title>
        <authorList>
            <person name="Chebbi M.A.C."/>
        </authorList>
    </citation>
    <scope>NUCLEOTIDE SEQUENCE</scope>
    <source>
        <tissue evidence="11">Whole body</tissue>
    </source>
</reference>
<protein>
    <recommendedName>
        <fullName evidence="10">Odorant receptor</fullName>
    </recommendedName>
</protein>
<organism evidence="11 12">
    <name type="scientific">Cotesia typhae</name>
    <dbReference type="NCBI Taxonomy" id="2053667"/>
    <lineage>
        <taxon>Eukaryota</taxon>
        <taxon>Metazoa</taxon>
        <taxon>Ecdysozoa</taxon>
        <taxon>Arthropoda</taxon>
        <taxon>Hexapoda</taxon>
        <taxon>Insecta</taxon>
        <taxon>Pterygota</taxon>
        <taxon>Neoptera</taxon>
        <taxon>Endopterygota</taxon>
        <taxon>Hymenoptera</taxon>
        <taxon>Apocrita</taxon>
        <taxon>Ichneumonoidea</taxon>
        <taxon>Braconidae</taxon>
        <taxon>Microgastrinae</taxon>
        <taxon>Cotesia</taxon>
    </lineage>
</organism>
<keyword evidence="3 10" id="KW-0716">Sensory transduction</keyword>
<feature type="transmembrane region" description="Helical" evidence="10">
    <location>
        <begin position="250"/>
        <end position="275"/>
    </location>
</feature>
<dbReference type="GO" id="GO:0004984">
    <property type="term" value="F:olfactory receptor activity"/>
    <property type="evidence" value="ECO:0007669"/>
    <property type="project" value="InterPro"/>
</dbReference>
<feature type="transmembrane region" description="Helical" evidence="10">
    <location>
        <begin position="169"/>
        <end position="199"/>
    </location>
</feature>
<evidence type="ECO:0000256" key="1">
    <source>
        <dbReference type="ARBA" id="ARBA00004651"/>
    </source>
</evidence>
<keyword evidence="8 10" id="KW-0675">Receptor</keyword>
<keyword evidence="4 10" id="KW-0812">Transmembrane</keyword>
<evidence type="ECO:0000313" key="11">
    <source>
        <dbReference type="EMBL" id="KAG8037028.1"/>
    </source>
</evidence>
<comment type="caution">
    <text evidence="11">The sequence shown here is derived from an EMBL/GenBank/DDBJ whole genome shotgun (WGS) entry which is preliminary data.</text>
</comment>
<dbReference type="GO" id="GO:0005549">
    <property type="term" value="F:odorant binding"/>
    <property type="evidence" value="ECO:0007669"/>
    <property type="project" value="InterPro"/>
</dbReference>
<name>A0A8J5R2U9_9HYME</name>
<feature type="transmembrane region" description="Helical" evidence="10">
    <location>
        <begin position="102"/>
        <end position="122"/>
    </location>
</feature>
<accession>A0A8J5R2U9</accession>
<keyword evidence="12" id="KW-1185">Reference proteome</keyword>
<keyword evidence="2" id="KW-1003">Cell membrane</keyword>
<sequence>MDVYQKPCYKIMKTSCQLIGQWPYQSSWKSLVLITVIWIAFFLQAIPQVYSLITPMVVHRDDWAILFEAFSSFVIDLAFIIKYYNTIQKSDLVSSMQDHANLGYLLAASYAGIGYVSVMIFVTEPVLPRIINLFTETNDTISPKFSLPLEYIIIDKEKHYPVMFTISNIFVMNIIVTVISCDITLITFVTHACGLFAVVGSRLKNSPVDASIKRGIVKPLPNSMDIPYRHLVFCIRGHKRALEFAEQLEYAYTVSFGILVGLNLPVISVTGLQIITQSNTVEQLLKYLSFTLSVVMHLFFLCFLSQQLTDTSSQIQEYIADVKWYHISTKAQKLLILMTMNSQMPCKLTAAKIMELSMENFGMMMKTCGSYFTMLLSMQ</sequence>
<dbReference type="InterPro" id="IPR004117">
    <property type="entry name" value="7tm6_olfct_rcpt"/>
</dbReference>
<dbReference type="Pfam" id="PF02949">
    <property type="entry name" value="7tm_6"/>
    <property type="match status" value="1"/>
</dbReference>
<dbReference type="OrthoDB" id="6614360at2759"/>
<dbReference type="AlphaFoldDB" id="A0A8J5R2U9"/>
<feature type="transmembrane region" description="Helical" evidence="10">
    <location>
        <begin position="63"/>
        <end position="81"/>
    </location>
</feature>
<keyword evidence="9 10" id="KW-0807">Transducer</keyword>
<dbReference type="PANTHER" id="PTHR21137">
    <property type="entry name" value="ODORANT RECEPTOR"/>
    <property type="match status" value="1"/>
</dbReference>
<evidence type="ECO:0000256" key="10">
    <source>
        <dbReference type="RuleBase" id="RU351113"/>
    </source>
</evidence>
<gene>
    <name evidence="11" type="ORF">G9C98_004350</name>
</gene>
<evidence type="ECO:0000256" key="9">
    <source>
        <dbReference type="ARBA" id="ARBA00023224"/>
    </source>
</evidence>
<keyword evidence="5 10" id="KW-0552">Olfaction</keyword>
<evidence type="ECO:0000256" key="2">
    <source>
        <dbReference type="ARBA" id="ARBA00022475"/>
    </source>
</evidence>
<proteinExistence type="inferred from homology"/>
<feature type="transmembrane region" description="Helical" evidence="10">
    <location>
        <begin position="287"/>
        <end position="304"/>
    </location>
</feature>
<comment type="subcellular location">
    <subcellularLocation>
        <location evidence="1 10">Cell membrane</location>
        <topology evidence="1 10">Multi-pass membrane protein</topology>
    </subcellularLocation>
</comment>